<evidence type="ECO:0000256" key="4">
    <source>
        <dbReference type="ARBA" id="ARBA00006739"/>
    </source>
</evidence>
<comment type="pathway">
    <text evidence="2">Lipid metabolism; sphingolipid metabolism.</text>
</comment>
<protein>
    <recommendedName>
        <fullName evidence="6">Ceramide glucosyltransferase</fullName>
        <ecNumber evidence="5">2.4.1.80</ecNumber>
    </recommendedName>
    <alternativeName>
        <fullName evidence="13">Glucosylceramide synthase</fullName>
    </alternativeName>
    <alternativeName>
        <fullName evidence="14">UDP-glucose ceramide glucosyltransferase</fullName>
    </alternativeName>
    <alternativeName>
        <fullName evidence="12">UDP-glucose:N-acylsphingosine D-glucosyltransferase</fullName>
    </alternativeName>
</protein>
<accession>A0A0J9XC49</accession>
<evidence type="ECO:0000256" key="11">
    <source>
        <dbReference type="ARBA" id="ARBA00023136"/>
    </source>
</evidence>
<keyword evidence="7" id="KW-0328">Glycosyltransferase</keyword>
<keyword evidence="17" id="KW-1185">Reference proteome</keyword>
<keyword evidence="10 15" id="KW-1133">Transmembrane helix</keyword>
<evidence type="ECO:0000256" key="5">
    <source>
        <dbReference type="ARBA" id="ARBA00012699"/>
    </source>
</evidence>
<comment type="caution">
    <text evidence="16">The sequence shown here is derived from an EMBL/GenBank/DDBJ whole genome shotgun (WGS) entry which is preliminary data.</text>
</comment>
<feature type="transmembrane region" description="Helical" evidence="15">
    <location>
        <begin position="413"/>
        <end position="434"/>
    </location>
</feature>
<evidence type="ECO:0000256" key="1">
    <source>
        <dbReference type="ARBA" id="ARBA00004141"/>
    </source>
</evidence>
<dbReference type="OrthoDB" id="1483400at2759"/>
<evidence type="ECO:0000313" key="17">
    <source>
        <dbReference type="Proteomes" id="UP000242525"/>
    </source>
</evidence>
<gene>
    <name evidence="16" type="ORF">BN980_GECA08s04459g</name>
</gene>
<evidence type="ECO:0000256" key="12">
    <source>
        <dbReference type="ARBA" id="ARBA00031017"/>
    </source>
</evidence>
<dbReference type="PANTHER" id="PTHR12726:SF0">
    <property type="entry name" value="CERAMIDE GLUCOSYLTRANSFERASE"/>
    <property type="match status" value="1"/>
</dbReference>
<proteinExistence type="inferred from homology"/>
<dbReference type="Pfam" id="PF13506">
    <property type="entry name" value="Glyco_transf_21"/>
    <property type="match status" value="1"/>
</dbReference>
<keyword evidence="11 15" id="KW-0472">Membrane</keyword>
<sequence length="453" mass="51379">MADTTLLAAFAVFLLWLALIWYCFVYGVALFGSIIIFRRRDPSSGQEERRNCTEGVTILRPLKGIDTDMELCLESSFHQVYTGPFEIIFCVEREGDAAIAVAESLIRRYPDVNARVLVSPEPEKYGANPKINNLAKGFVAAKYDIIWVQDSNTWVAPGTLQRSADRVVLDGARVVHHLPMSVSLDSGWRTGSALDEMFMLTAHAKMYSAINALAVDACVMGKSNMYRRSVIDAAVAHKLSQQSTSSQIDPSNRNKFSSKGHGIRHFAQYIAEDNMIAQCIWNHAISQGVKRSNITALTSDSVVQPLSGFSVKGYCDRRIRWLRVRRFMVYVATLIEPTTECFVAGVIGSLLVRTVFGVSPFLWFLLHITTWCAIDWFTFHRLMEFRNMDQVPGFVVLDANKRRARFSHWLKTWLLREGLALPIWVVAMCGYTIYWRNRPFKILPDMSTVEIHQ</sequence>
<comment type="similarity">
    <text evidence="4">Belongs to the glycosyltransferase 2 family.</text>
</comment>
<dbReference type="InterPro" id="IPR025993">
    <property type="entry name" value="Ceramide_glucosylTrfase"/>
</dbReference>
<dbReference type="GO" id="GO:0008120">
    <property type="term" value="F:ceramide glucosyltransferase activity"/>
    <property type="evidence" value="ECO:0007669"/>
    <property type="project" value="UniProtKB-EC"/>
</dbReference>
<evidence type="ECO:0000256" key="3">
    <source>
        <dbReference type="ARBA" id="ARBA00004991"/>
    </source>
</evidence>
<dbReference type="InterPro" id="IPR029044">
    <property type="entry name" value="Nucleotide-diphossugar_trans"/>
</dbReference>
<dbReference type="EC" id="2.4.1.80" evidence="5"/>
<evidence type="ECO:0000256" key="6">
    <source>
        <dbReference type="ARBA" id="ARBA00019988"/>
    </source>
</evidence>
<evidence type="ECO:0000256" key="9">
    <source>
        <dbReference type="ARBA" id="ARBA00022692"/>
    </source>
</evidence>
<name>A0A0J9XC49_GEOCN</name>
<dbReference type="GO" id="GO:0016020">
    <property type="term" value="C:membrane"/>
    <property type="evidence" value="ECO:0007669"/>
    <property type="project" value="UniProtKB-SubCell"/>
</dbReference>
<dbReference type="EMBL" id="CCBN010000008">
    <property type="protein sequence ID" value="CDO54772.1"/>
    <property type="molecule type" value="Genomic_DNA"/>
</dbReference>
<dbReference type="STRING" id="1173061.A0A0J9XC49"/>
<dbReference type="AlphaFoldDB" id="A0A0J9XC49"/>
<keyword evidence="9 15" id="KW-0812">Transmembrane</keyword>
<evidence type="ECO:0000256" key="8">
    <source>
        <dbReference type="ARBA" id="ARBA00022679"/>
    </source>
</evidence>
<evidence type="ECO:0000256" key="10">
    <source>
        <dbReference type="ARBA" id="ARBA00022989"/>
    </source>
</evidence>
<feature type="transmembrane region" description="Helical" evidence="15">
    <location>
        <begin position="327"/>
        <end position="352"/>
    </location>
</feature>
<reference evidence="16" key="1">
    <citation type="submission" date="2014-03" db="EMBL/GenBank/DDBJ databases">
        <authorList>
            <person name="Casaregola S."/>
        </authorList>
    </citation>
    <scope>NUCLEOTIDE SEQUENCE [LARGE SCALE GENOMIC DNA]</scope>
    <source>
        <strain evidence="16">CLIB 918</strain>
    </source>
</reference>
<evidence type="ECO:0000313" key="16">
    <source>
        <dbReference type="EMBL" id="CDO54772.1"/>
    </source>
</evidence>
<feature type="transmembrane region" description="Helical" evidence="15">
    <location>
        <begin position="6"/>
        <end position="37"/>
    </location>
</feature>
<comment type="pathway">
    <text evidence="3">Sphingolipid metabolism.</text>
</comment>
<evidence type="ECO:0000256" key="15">
    <source>
        <dbReference type="SAM" id="Phobius"/>
    </source>
</evidence>
<comment type="subcellular location">
    <subcellularLocation>
        <location evidence="1">Membrane</location>
        <topology evidence="1">Multi-pass membrane protein</topology>
    </subcellularLocation>
</comment>
<dbReference type="Gene3D" id="3.90.550.10">
    <property type="entry name" value="Spore Coat Polysaccharide Biosynthesis Protein SpsA, Chain A"/>
    <property type="match status" value="1"/>
</dbReference>
<feature type="transmembrane region" description="Helical" evidence="15">
    <location>
        <begin position="358"/>
        <end position="379"/>
    </location>
</feature>
<dbReference type="SUPFAM" id="SSF53448">
    <property type="entry name" value="Nucleotide-diphospho-sugar transferases"/>
    <property type="match status" value="1"/>
</dbReference>
<organism evidence="16 17">
    <name type="scientific">Geotrichum candidum</name>
    <name type="common">Oospora lactis</name>
    <name type="synonym">Dipodascus geotrichum</name>
    <dbReference type="NCBI Taxonomy" id="1173061"/>
    <lineage>
        <taxon>Eukaryota</taxon>
        <taxon>Fungi</taxon>
        <taxon>Dikarya</taxon>
        <taxon>Ascomycota</taxon>
        <taxon>Saccharomycotina</taxon>
        <taxon>Dipodascomycetes</taxon>
        <taxon>Dipodascales</taxon>
        <taxon>Dipodascaceae</taxon>
        <taxon>Geotrichum</taxon>
    </lineage>
</organism>
<evidence type="ECO:0000256" key="2">
    <source>
        <dbReference type="ARBA" id="ARBA00004760"/>
    </source>
</evidence>
<evidence type="ECO:0000256" key="13">
    <source>
        <dbReference type="ARBA" id="ARBA00031543"/>
    </source>
</evidence>
<evidence type="ECO:0000256" key="14">
    <source>
        <dbReference type="ARBA" id="ARBA00032575"/>
    </source>
</evidence>
<dbReference type="GO" id="GO:0006679">
    <property type="term" value="P:glucosylceramide biosynthetic process"/>
    <property type="evidence" value="ECO:0007669"/>
    <property type="project" value="TreeGrafter"/>
</dbReference>
<keyword evidence="8" id="KW-0808">Transferase</keyword>
<evidence type="ECO:0000256" key="7">
    <source>
        <dbReference type="ARBA" id="ARBA00022676"/>
    </source>
</evidence>
<dbReference type="UniPathway" id="UPA00222"/>
<dbReference type="Proteomes" id="UP000242525">
    <property type="component" value="Unassembled WGS sequence"/>
</dbReference>
<dbReference type="PANTHER" id="PTHR12726">
    <property type="entry name" value="CERAMIDE GLUCOSYLTRANSFERASE"/>
    <property type="match status" value="1"/>
</dbReference>